<evidence type="ECO:0000256" key="1">
    <source>
        <dbReference type="SAM" id="Phobius"/>
    </source>
</evidence>
<proteinExistence type="predicted"/>
<gene>
    <name evidence="3" type="ORF">SHERM_11766</name>
</gene>
<organism evidence="3 4">
    <name type="scientific">Striga hermonthica</name>
    <name type="common">Purple witchweed</name>
    <name type="synonym">Buchnera hermonthica</name>
    <dbReference type="NCBI Taxonomy" id="68872"/>
    <lineage>
        <taxon>Eukaryota</taxon>
        <taxon>Viridiplantae</taxon>
        <taxon>Streptophyta</taxon>
        <taxon>Embryophyta</taxon>
        <taxon>Tracheophyta</taxon>
        <taxon>Spermatophyta</taxon>
        <taxon>Magnoliopsida</taxon>
        <taxon>eudicotyledons</taxon>
        <taxon>Gunneridae</taxon>
        <taxon>Pentapetalae</taxon>
        <taxon>asterids</taxon>
        <taxon>lamiids</taxon>
        <taxon>Lamiales</taxon>
        <taxon>Orobanchaceae</taxon>
        <taxon>Buchnereae</taxon>
        <taxon>Striga</taxon>
    </lineage>
</organism>
<protein>
    <submittedName>
        <fullName evidence="3">Uncharacterized protein</fullName>
    </submittedName>
</protein>
<dbReference type="AlphaFoldDB" id="A0A9N7MNV9"/>
<feature type="transmembrane region" description="Helical" evidence="1">
    <location>
        <begin position="42"/>
        <end position="64"/>
    </location>
</feature>
<keyword evidence="1" id="KW-0812">Transmembrane</keyword>
<comment type="caution">
    <text evidence="3">The sequence shown here is derived from an EMBL/GenBank/DDBJ whole genome shotgun (WGS) entry which is preliminary data.</text>
</comment>
<dbReference type="PANTHER" id="PTHR33780:SF10">
    <property type="entry name" value="TRANSMEMBRANE PROTEIN"/>
    <property type="match status" value="1"/>
</dbReference>
<dbReference type="Proteomes" id="UP001153555">
    <property type="component" value="Unassembled WGS sequence"/>
</dbReference>
<keyword evidence="4" id="KW-1185">Reference proteome</keyword>
<accession>A0A9N7MNV9</accession>
<sequence length="147" mass="16485">MRKLATLSYLQLFLCLFSSFVIQGFADGNNNSASKKSAANSTPLTILFVFLGVLAVVGFSIFLYKLWQRKKREAQHARLLKLFEQDDELETITGDLQTSTTGDLTFELYSATFDGPRPPMGCDLRKPTAAHPVVGCPTWVREEEIEF</sequence>
<dbReference type="EMBL" id="CACSLK010004199">
    <property type="protein sequence ID" value="CAA0809856.1"/>
    <property type="molecule type" value="Genomic_DNA"/>
</dbReference>
<evidence type="ECO:0000313" key="3">
    <source>
        <dbReference type="EMBL" id="CAA0809856.1"/>
    </source>
</evidence>
<evidence type="ECO:0000313" key="4">
    <source>
        <dbReference type="Proteomes" id="UP001153555"/>
    </source>
</evidence>
<name>A0A9N7MNV9_STRHE</name>
<dbReference type="PANTHER" id="PTHR33780">
    <property type="entry name" value="EXPRESSED PROTEIN"/>
    <property type="match status" value="1"/>
</dbReference>
<feature type="chain" id="PRO_5040222462" evidence="2">
    <location>
        <begin position="27"/>
        <end position="147"/>
    </location>
</feature>
<keyword evidence="2" id="KW-0732">Signal</keyword>
<dbReference type="OrthoDB" id="1929682at2759"/>
<reference evidence="3" key="1">
    <citation type="submission" date="2019-12" db="EMBL/GenBank/DDBJ databases">
        <authorList>
            <person name="Scholes J."/>
        </authorList>
    </citation>
    <scope>NUCLEOTIDE SEQUENCE</scope>
</reference>
<keyword evidence="1" id="KW-1133">Transmembrane helix</keyword>
<evidence type="ECO:0000256" key="2">
    <source>
        <dbReference type="SAM" id="SignalP"/>
    </source>
</evidence>
<feature type="signal peptide" evidence="2">
    <location>
        <begin position="1"/>
        <end position="26"/>
    </location>
</feature>
<keyword evidence="1" id="KW-0472">Membrane</keyword>